<dbReference type="InParanoid" id="A0A0D2GG30"/>
<evidence type="ECO:0000313" key="1">
    <source>
        <dbReference type="EMBL" id="KIX13882.1"/>
    </source>
</evidence>
<dbReference type="EMBL" id="AZAC01000014">
    <property type="protein sequence ID" value="KIX13882.1"/>
    <property type="molecule type" value="Genomic_DNA"/>
</dbReference>
<dbReference type="Proteomes" id="UP000032233">
    <property type="component" value="Unassembled WGS sequence"/>
</dbReference>
<organism evidence="1 2">
    <name type="scientific">Dethiosulfatarculus sandiegensis</name>
    <dbReference type="NCBI Taxonomy" id="1429043"/>
    <lineage>
        <taxon>Bacteria</taxon>
        <taxon>Pseudomonadati</taxon>
        <taxon>Thermodesulfobacteriota</taxon>
        <taxon>Desulfarculia</taxon>
        <taxon>Desulfarculales</taxon>
        <taxon>Desulfarculaceae</taxon>
        <taxon>Dethiosulfatarculus</taxon>
    </lineage>
</organism>
<accession>A0A0D2GG30</accession>
<protein>
    <submittedName>
        <fullName evidence="1">Uncharacterized protein</fullName>
    </submittedName>
</protein>
<evidence type="ECO:0000313" key="2">
    <source>
        <dbReference type="Proteomes" id="UP000032233"/>
    </source>
</evidence>
<dbReference type="STRING" id="1429043.X474_11675"/>
<comment type="caution">
    <text evidence="1">The sequence shown here is derived from an EMBL/GenBank/DDBJ whole genome shotgun (WGS) entry which is preliminary data.</text>
</comment>
<gene>
    <name evidence="1" type="ORF">X474_11675</name>
</gene>
<keyword evidence="2" id="KW-1185">Reference proteome</keyword>
<sequence length="29" mass="3657">MAKYKIYRVLFITMIAFRFIKEDIAFKIW</sequence>
<dbReference type="AlphaFoldDB" id="A0A0D2GG30"/>
<name>A0A0D2GG30_9BACT</name>
<proteinExistence type="predicted"/>
<reference evidence="1 2" key="1">
    <citation type="submission" date="2013-11" db="EMBL/GenBank/DDBJ databases">
        <title>Metagenomic analysis of a methanogenic consortium involved in long chain n-alkane degradation.</title>
        <authorList>
            <person name="Davidova I.A."/>
            <person name="Callaghan A.V."/>
            <person name="Wawrik B."/>
            <person name="Pruitt S."/>
            <person name="Marks C."/>
            <person name="Duncan K.E."/>
            <person name="Suflita J.M."/>
        </authorList>
    </citation>
    <scope>NUCLEOTIDE SEQUENCE [LARGE SCALE GENOMIC DNA]</scope>
    <source>
        <strain evidence="1 2">SPR</strain>
    </source>
</reference>